<proteinExistence type="predicted"/>
<protein>
    <submittedName>
        <fullName evidence="2">Uncharacterized protein</fullName>
    </submittedName>
</protein>
<accession>A0A128EVB7</accession>
<evidence type="ECO:0000256" key="1">
    <source>
        <dbReference type="SAM" id="MobiDB-lite"/>
    </source>
</evidence>
<dbReference type="Proteomes" id="UP000073601">
    <property type="component" value="Unassembled WGS sequence"/>
</dbReference>
<gene>
    <name evidence="2" type="ORF">GMA8713_00607</name>
</gene>
<dbReference type="AlphaFoldDB" id="A0A128EVB7"/>
<dbReference type="EMBL" id="FIZY01000004">
    <property type="protein sequence ID" value="CZF78532.1"/>
    <property type="molecule type" value="Genomic_DNA"/>
</dbReference>
<feature type="compositionally biased region" description="Polar residues" evidence="1">
    <location>
        <begin position="1"/>
        <end position="17"/>
    </location>
</feature>
<organism evidence="2 3">
    <name type="scientific">Grimontia marina</name>
    <dbReference type="NCBI Taxonomy" id="646534"/>
    <lineage>
        <taxon>Bacteria</taxon>
        <taxon>Pseudomonadati</taxon>
        <taxon>Pseudomonadota</taxon>
        <taxon>Gammaproteobacteria</taxon>
        <taxon>Vibrionales</taxon>
        <taxon>Vibrionaceae</taxon>
        <taxon>Grimontia</taxon>
    </lineage>
</organism>
<evidence type="ECO:0000313" key="2">
    <source>
        <dbReference type="EMBL" id="CZF78532.1"/>
    </source>
</evidence>
<keyword evidence="3" id="KW-1185">Reference proteome</keyword>
<name>A0A128EVB7_9GAMM</name>
<reference evidence="3" key="1">
    <citation type="submission" date="2016-02" db="EMBL/GenBank/DDBJ databases">
        <authorList>
            <person name="Rodrigo-Torres Lidia"/>
            <person name="Arahal R.David."/>
        </authorList>
    </citation>
    <scope>NUCLEOTIDE SEQUENCE [LARGE SCALE GENOMIC DNA]</scope>
    <source>
        <strain evidence="3">CECT 8713</strain>
    </source>
</reference>
<evidence type="ECO:0000313" key="3">
    <source>
        <dbReference type="Proteomes" id="UP000073601"/>
    </source>
</evidence>
<sequence length="55" mass="5937">MRPIDTASSSQQGSADQVETRKLPHQGIEKCGEEVSQQGVLRVAKATLKNLKISS</sequence>
<feature type="region of interest" description="Disordered" evidence="1">
    <location>
        <begin position="1"/>
        <end position="23"/>
    </location>
</feature>